<keyword evidence="3" id="KW-1185">Reference proteome</keyword>
<dbReference type="OrthoDB" id="10419499at2759"/>
<reference evidence="2" key="1">
    <citation type="submission" date="2011-01" db="EMBL/GenBank/DDBJ databases">
        <title>The Genome Sequence of Nematocida parisii strain ERTm3.</title>
        <authorList>
            <consortium name="The Broad Institute Genome Sequencing Platform"/>
            <consortium name="The Broad Institute Genome Sequencing Center for Infectious Disease"/>
            <person name="Cuomo C."/>
            <person name="Troemel E."/>
            <person name="Young S.K."/>
            <person name="Zeng Q."/>
            <person name="Gargeya S."/>
            <person name="Fitzgerald M."/>
            <person name="Haas B."/>
            <person name="Abouelleil A."/>
            <person name="Alvarado L."/>
            <person name="Arachchi H.M."/>
            <person name="Berlin A."/>
            <person name="Chapman S.B."/>
            <person name="Gearin G."/>
            <person name="Goldberg J."/>
            <person name="Griggs A."/>
            <person name="Gujja S."/>
            <person name="Hansen M."/>
            <person name="Heiman D."/>
            <person name="Howarth C."/>
            <person name="Larimer J."/>
            <person name="Lui A."/>
            <person name="MacDonald P.J.P."/>
            <person name="McCowen C."/>
            <person name="Montmayeur A."/>
            <person name="Murphy C."/>
            <person name="Neiman D."/>
            <person name="Pearson M."/>
            <person name="Priest M."/>
            <person name="Roberts A."/>
            <person name="Saif S."/>
            <person name="Shea T."/>
            <person name="Sisk P."/>
            <person name="Stolte C."/>
            <person name="Sykes S."/>
            <person name="Wortman J."/>
            <person name="Nusbaum C."/>
            <person name="Birren B."/>
        </authorList>
    </citation>
    <scope>NUCLEOTIDE SEQUENCE</scope>
    <source>
        <strain evidence="2">ERTm3</strain>
    </source>
</reference>
<dbReference type="AlphaFoldDB" id="I3EFP9"/>
<dbReference type="VEuPathDB" id="MicrosporidiaDB:NEQG_01490"/>
<dbReference type="Proteomes" id="UP000002872">
    <property type="component" value="Unassembled WGS sequence"/>
</dbReference>
<feature type="transmembrane region" description="Helical" evidence="1">
    <location>
        <begin position="82"/>
        <end position="101"/>
    </location>
</feature>
<dbReference type="EMBL" id="GL870879">
    <property type="protein sequence ID" value="EIJ88046.1"/>
    <property type="molecule type" value="Genomic_DNA"/>
</dbReference>
<gene>
    <name evidence="2" type="ORF">NEQG_01490</name>
</gene>
<keyword evidence="1" id="KW-0472">Membrane</keyword>
<sequence length="108" mass="11904">MSHSAYQIQDGQNGTVTQTCTIDIEKEADLHIHSTVPAQADSAIKEHVKLLETVTNTTETNQAILTPKKQVLQKEKENPNCGIYLLALAMLLLTSLSFAALEKKHSIF</sequence>
<protein>
    <submittedName>
        <fullName evidence="2">Uncharacterized protein</fullName>
    </submittedName>
</protein>
<dbReference type="InParanoid" id="I3EFP9"/>
<evidence type="ECO:0000256" key="1">
    <source>
        <dbReference type="SAM" id="Phobius"/>
    </source>
</evidence>
<keyword evidence="1" id="KW-1133">Transmembrane helix</keyword>
<dbReference type="HOGENOM" id="CLU_2197634_0_0_1"/>
<evidence type="ECO:0000313" key="2">
    <source>
        <dbReference type="EMBL" id="EIJ88046.1"/>
    </source>
</evidence>
<proteinExistence type="predicted"/>
<name>I3EFP9_NEMP3</name>
<organism evidence="2 3">
    <name type="scientific">Nematocida parisii (strain ERTm3)</name>
    <name type="common">Nematode killer fungus</name>
    <dbReference type="NCBI Taxonomy" id="935791"/>
    <lineage>
        <taxon>Eukaryota</taxon>
        <taxon>Fungi</taxon>
        <taxon>Fungi incertae sedis</taxon>
        <taxon>Microsporidia</taxon>
        <taxon>Nematocida</taxon>
    </lineage>
</organism>
<evidence type="ECO:0000313" key="3">
    <source>
        <dbReference type="Proteomes" id="UP000002872"/>
    </source>
</evidence>
<keyword evidence="1" id="KW-0812">Transmembrane</keyword>
<accession>I3EFP9</accession>